<name>A0AA40K5E3_9PEZI</name>
<comment type="caution">
    <text evidence="2">The sequence shown here is derived from an EMBL/GenBank/DDBJ whole genome shotgun (WGS) entry which is preliminary data.</text>
</comment>
<sequence>MKFLTVLASLLVPGIALADVVSAPAPGSELEEGLKLAKSATRRVKRRGVCSPSKACARRVTGTKLSGLPPLTDRQSDCSSFMLATVTAEAITTTVTASTTVVLRRQESAAPSGIPSYAAEFCDASLYSGICSAWGITPTTTTVTPPTVTVTETPTATSISGVLQVKDAGGVSLGYITPDPNYWTPMLTPDITAALGITFEVLVGTTQATSVNFVTSDTRGTYFAPVVGRDSTSDDIAPGSFNYLYLTPTSETTPAGSPPQSVPNYFATSTGLDKKAETAVWSVDIITGAVSAQWINTDGNPAAATILFVQSNHVYASGDPAAFEARYPAPVTAVTFTFLPTV</sequence>
<dbReference type="EMBL" id="JAUKUD010000004">
    <property type="protein sequence ID" value="KAK0746593.1"/>
    <property type="molecule type" value="Genomic_DNA"/>
</dbReference>
<feature type="chain" id="PRO_5041267846" evidence="1">
    <location>
        <begin position="19"/>
        <end position="342"/>
    </location>
</feature>
<evidence type="ECO:0000313" key="2">
    <source>
        <dbReference type="EMBL" id="KAK0746593.1"/>
    </source>
</evidence>
<accession>A0AA40K5E3</accession>
<dbReference type="Proteomes" id="UP001172155">
    <property type="component" value="Unassembled WGS sequence"/>
</dbReference>
<gene>
    <name evidence="2" type="ORF">B0T18DRAFT_411964</name>
</gene>
<organism evidence="2 3">
    <name type="scientific">Schizothecium vesticola</name>
    <dbReference type="NCBI Taxonomy" id="314040"/>
    <lineage>
        <taxon>Eukaryota</taxon>
        <taxon>Fungi</taxon>
        <taxon>Dikarya</taxon>
        <taxon>Ascomycota</taxon>
        <taxon>Pezizomycotina</taxon>
        <taxon>Sordariomycetes</taxon>
        <taxon>Sordariomycetidae</taxon>
        <taxon>Sordariales</taxon>
        <taxon>Schizotheciaceae</taxon>
        <taxon>Schizothecium</taxon>
    </lineage>
</organism>
<keyword evidence="3" id="KW-1185">Reference proteome</keyword>
<feature type="signal peptide" evidence="1">
    <location>
        <begin position="1"/>
        <end position="18"/>
    </location>
</feature>
<evidence type="ECO:0000313" key="3">
    <source>
        <dbReference type="Proteomes" id="UP001172155"/>
    </source>
</evidence>
<evidence type="ECO:0000256" key="1">
    <source>
        <dbReference type="SAM" id="SignalP"/>
    </source>
</evidence>
<protein>
    <submittedName>
        <fullName evidence="2">Uncharacterized protein</fullName>
    </submittedName>
</protein>
<reference evidence="2" key="1">
    <citation type="submission" date="2023-06" db="EMBL/GenBank/DDBJ databases">
        <title>Genome-scale phylogeny and comparative genomics of the fungal order Sordariales.</title>
        <authorList>
            <consortium name="Lawrence Berkeley National Laboratory"/>
            <person name="Hensen N."/>
            <person name="Bonometti L."/>
            <person name="Westerberg I."/>
            <person name="Brannstrom I.O."/>
            <person name="Guillou S."/>
            <person name="Cros-Aarteil S."/>
            <person name="Calhoun S."/>
            <person name="Haridas S."/>
            <person name="Kuo A."/>
            <person name="Mondo S."/>
            <person name="Pangilinan J."/>
            <person name="Riley R."/>
            <person name="LaButti K."/>
            <person name="Andreopoulos B."/>
            <person name="Lipzen A."/>
            <person name="Chen C."/>
            <person name="Yanf M."/>
            <person name="Daum C."/>
            <person name="Ng V."/>
            <person name="Clum A."/>
            <person name="Steindorff A."/>
            <person name="Ohm R."/>
            <person name="Martin F."/>
            <person name="Silar P."/>
            <person name="Natvig D."/>
            <person name="Lalanne C."/>
            <person name="Gautier V."/>
            <person name="Ament-velasquez S.L."/>
            <person name="Kruys A."/>
            <person name="Hutchinson M.I."/>
            <person name="Powell A.J."/>
            <person name="Barry K."/>
            <person name="Miller A.N."/>
            <person name="Grigoriev I.V."/>
            <person name="Debuchy R."/>
            <person name="Gladieux P."/>
            <person name="Thoren M.H."/>
            <person name="Johannesson H."/>
        </authorList>
    </citation>
    <scope>NUCLEOTIDE SEQUENCE</scope>
    <source>
        <strain evidence="2">SMH3187-1</strain>
    </source>
</reference>
<keyword evidence="1" id="KW-0732">Signal</keyword>
<proteinExistence type="predicted"/>
<dbReference type="AlphaFoldDB" id="A0AA40K5E3"/>